<dbReference type="Pfam" id="PF08241">
    <property type="entry name" value="Methyltransf_11"/>
    <property type="match status" value="1"/>
</dbReference>
<dbReference type="PANTHER" id="PTHR47291:SF1">
    <property type="entry name" value="PEPTIDE UPSTREAM PROTEIN"/>
    <property type="match status" value="1"/>
</dbReference>
<gene>
    <name evidence="2" type="ORF">AXF42_Ash009608</name>
</gene>
<name>A0A2I0B9C1_9ASPA</name>
<sequence length="243" mass="25027">MGPARSSVLKILIASITWAAAALLLFDIATTAVRSGGCDSSAAAAPLSGASVFDSAFRELISMSWLAAGDRAVFVGQDAFAAAASAKLLGLPVAVAASASACCALPFEKDSFDFAFSAAMDRARVPARVVLEMERVLRPGCVGAVFRLRPGSARPEWLMRAAAPVSSLLRFSDVIGARAVNGSALVVFRKRGSGGSAAPVSASAGECEERIAVLPPVFGEAIELLWAGLLWGKERTSIVLGSL</sequence>
<dbReference type="SUPFAM" id="SSF53335">
    <property type="entry name" value="S-adenosyl-L-methionine-dependent methyltransferases"/>
    <property type="match status" value="1"/>
</dbReference>
<dbReference type="GO" id="GO:0008757">
    <property type="term" value="F:S-adenosylmethionine-dependent methyltransferase activity"/>
    <property type="evidence" value="ECO:0007669"/>
    <property type="project" value="InterPro"/>
</dbReference>
<evidence type="ECO:0000313" key="3">
    <source>
        <dbReference type="Proteomes" id="UP000236161"/>
    </source>
</evidence>
<dbReference type="STRING" id="1088818.A0A2I0B9C1"/>
<dbReference type="InterPro" id="IPR013216">
    <property type="entry name" value="Methyltransf_11"/>
</dbReference>
<dbReference type="OrthoDB" id="1076011at2759"/>
<evidence type="ECO:0000259" key="1">
    <source>
        <dbReference type="Pfam" id="PF08241"/>
    </source>
</evidence>
<dbReference type="Proteomes" id="UP000236161">
    <property type="component" value="Unassembled WGS sequence"/>
</dbReference>
<dbReference type="Gene3D" id="3.40.50.150">
    <property type="entry name" value="Vaccinia Virus protein VP39"/>
    <property type="match status" value="1"/>
</dbReference>
<dbReference type="InterPro" id="IPR029063">
    <property type="entry name" value="SAM-dependent_MTases_sf"/>
</dbReference>
<evidence type="ECO:0000313" key="2">
    <source>
        <dbReference type="EMBL" id="PKA64386.1"/>
    </source>
</evidence>
<dbReference type="PANTHER" id="PTHR47291">
    <property type="entry name" value="PEPTIDE UPSTREAM PROTEIN"/>
    <property type="match status" value="1"/>
</dbReference>
<organism evidence="2 3">
    <name type="scientific">Apostasia shenzhenica</name>
    <dbReference type="NCBI Taxonomy" id="1088818"/>
    <lineage>
        <taxon>Eukaryota</taxon>
        <taxon>Viridiplantae</taxon>
        <taxon>Streptophyta</taxon>
        <taxon>Embryophyta</taxon>
        <taxon>Tracheophyta</taxon>
        <taxon>Spermatophyta</taxon>
        <taxon>Magnoliopsida</taxon>
        <taxon>Liliopsida</taxon>
        <taxon>Asparagales</taxon>
        <taxon>Orchidaceae</taxon>
        <taxon>Apostasioideae</taxon>
        <taxon>Apostasia</taxon>
    </lineage>
</organism>
<accession>A0A2I0B9C1</accession>
<dbReference type="EMBL" id="KZ451905">
    <property type="protein sequence ID" value="PKA64386.1"/>
    <property type="molecule type" value="Genomic_DNA"/>
</dbReference>
<proteinExistence type="predicted"/>
<protein>
    <recommendedName>
        <fullName evidence="1">Methyltransferase type 11 domain-containing protein</fullName>
    </recommendedName>
</protein>
<feature type="domain" description="Methyltransferase type 11" evidence="1">
    <location>
        <begin position="93"/>
        <end position="140"/>
    </location>
</feature>
<reference evidence="2 3" key="1">
    <citation type="journal article" date="2017" name="Nature">
        <title>The Apostasia genome and the evolution of orchids.</title>
        <authorList>
            <person name="Zhang G.Q."/>
            <person name="Liu K.W."/>
            <person name="Li Z."/>
            <person name="Lohaus R."/>
            <person name="Hsiao Y.Y."/>
            <person name="Niu S.C."/>
            <person name="Wang J.Y."/>
            <person name="Lin Y.C."/>
            <person name="Xu Q."/>
            <person name="Chen L.J."/>
            <person name="Yoshida K."/>
            <person name="Fujiwara S."/>
            <person name="Wang Z.W."/>
            <person name="Zhang Y.Q."/>
            <person name="Mitsuda N."/>
            <person name="Wang M."/>
            <person name="Liu G.H."/>
            <person name="Pecoraro L."/>
            <person name="Huang H.X."/>
            <person name="Xiao X.J."/>
            <person name="Lin M."/>
            <person name="Wu X.Y."/>
            <person name="Wu W.L."/>
            <person name="Chen Y.Y."/>
            <person name="Chang S.B."/>
            <person name="Sakamoto S."/>
            <person name="Ohme-Takagi M."/>
            <person name="Yagi M."/>
            <person name="Zeng S.J."/>
            <person name="Shen C.Y."/>
            <person name="Yeh C.M."/>
            <person name="Luo Y.B."/>
            <person name="Tsai W.C."/>
            <person name="Van de Peer Y."/>
            <person name="Liu Z.J."/>
        </authorList>
    </citation>
    <scope>NUCLEOTIDE SEQUENCE [LARGE SCALE GENOMIC DNA]</scope>
    <source>
        <strain evidence="3">cv. Shenzhen</strain>
        <tissue evidence="2">Stem</tissue>
    </source>
</reference>
<keyword evidence="3" id="KW-1185">Reference proteome</keyword>
<dbReference type="AlphaFoldDB" id="A0A2I0B9C1"/>